<dbReference type="Proteomes" id="UP000760860">
    <property type="component" value="Unassembled WGS sequence"/>
</dbReference>
<sequence>MDGAMRLTAFEQYLKGKADQEWWYNSRIKDFESLRVHFHNRFICQTSSQLWKRPKKASRNKGKSAEEWGDRISKFCDALNYGDARMRYEFILGGIRNKQMRAMLNSSMVTSIEEACALLLYKNLDIPVEEGVEFLEDKPAAASAKKEVSTEMQMLQQMQ</sequence>
<name>A0A329RLP1_9STRA</name>
<gene>
    <name evidence="6" type="ORF">PC110_g18292</name>
    <name evidence="1" type="ORF">PC113_g6975</name>
    <name evidence="2" type="ORF">PC115_g5880</name>
    <name evidence="3" type="ORF">PC117_g6325</name>
    <name evidence="4" type="ORF">PC118_g7392</name>
    <name evidence="5" type="ORF">PC129_g20907</name>
</gene>
<dbReference type="OrthoDB" id="126468at2759"/>
<dbReference type="Proteomes" id="UP000735874">
    <property type="component" value="Unassembled WGS sequence"/>
</dbReference>
<keyword evidence="7" id="KW-1185">Reference proteome</keyword>
<evidence type="ECO:0000313" key="1">
    <source>
        <dbReference type="EMBL" id="KAG2861662.1"/>
    </source>
</evidence>
<evidence type="ECO:0000313" key="7">
    <source>
        <dbReference type="Proteomes" id="UP000251314"/>
    </source>
</evidence>
<dbReference type="Proteomes" id="UP000251314">
    <property type="component" value="Unassembled WGS sequence"/>
</dbReference>
<dbReference type="EMBL" id="RCMG01000147">
    <property type="protein sequence ID" value="KAG2861662.1"/>
    <property type="molecule type" value="Genomic_DNA"/>
</dbReference>
<dbReference type="Proteomes" id="UP000774804">
    <property type="component" value="Unassembled WGS sequence"/>
</dbReference>
<dbReference type="EMBL" id="RCMV01001564">
    <property type="protein sequence ID" value="KAG3208067.1"/>
    <property type="molecule type" value="Genomic_DNA"/>
</dbReference>
<organism evidence="6 7">
    <name type="scientific">Phytophthora cactorum</name>
    <dbReference type="NCBI Taxonomy" id="29920"/>
    <lineage>
        <taxon>Eukaryota</taxon>
        <taxon>Sar</taxon>
        <taxon>Stramenopiles</taxon>
        <taxon>Oomycota</taxon>
        <taxon>Peronosporomycetes</taxon>
        <taxon>Peronosporales</taxon>
        <taxon>Peronosporaceae</taxon>
        <taxon>Phytophthora</taxon>
    </lineage>
</organism>
<dbReference type="Proteomes" id="UP000697107">
    <property type="component" value="Unassembled WGS sequence"/>
</dbReference>
<dbReference type="EMBL" id="RCMK01000119">
    <property type="protein sequence ID" value="KAG2948062.1"/>
    <property type="molecule type" value="Genomic_DNA"/>
</dbReference>
<evidence type="ECO:0000313" key="2">
    <source>
        <dbReference type="EMBL" id="KAG2932236.1"/>
    </source>
</evidence>
<reference evidence="5" key="2">
    <citation type="submission" date="2018-05" db="EMBL/GenBank/DDBJ databases">
        <title>Effector identification in a new, highly contiguous assembly of the strawberry crown rot pathogen Phytophthora cactorum.</title>
        <authorList>
            <person name="Armitage A.D."/>
            <person name="Nellist C.F."/>
            <person name="Bates H."/>
            <person name="Vickerstaff R.J."/>
            <person name="Harrison R.J."/>
        </authorList>
    </citation>
    <scope>NUCLEOTIDE SEQUENCE</scope>
    <source>
        <strain evidence="1">15-7</strain>
        <strain evidence="2">4032</strain>
        <strain evidence="3">4040</strain>
        <strain evidence="4">P415</strain>
        <strain evidence="5">P421</strain>
    </source>
</reference>
<dbReference type="EMBL" id="RCML01000175">
    <property type="protein sequence ID" value="KAG2987252.1"/>
    <property type="molecule type" value="Genomic_DNA"/>
</dbReference>
<proteinExistence type="predicted"/>
<accession>A0A329RLP1</accession>
<reference evidence="6 7" key="1">
    <citation type="submission" date="2018-01" db="EMBL/GenBank/DDBJ databases">
        <title>Draft genome of the strawberry crown rot pathogen Phytophthora cactorum.</title>
        <authorList>
            <person name="Armitage A.D."/>
            <person name="Lysoe E."/>
            <person name="Nellist C.F."/>
            <person name="Harrison R.J."/>
            <person name="Brurberg M.B."/>
        </authorList>
    </citation>
    <scope>NUCLEOTIDE SEQUENCE [LARGE SCALE GENOMIC DNA]</scope>
    <source>
        <strain evidence="6 7">10300</strain>
    </source>
</reference>
<dbReference type="AlphaFoldDB" id="A0A329RLP1"/>
<evidence type="ECO:0000313" key="4">
    <source>
        <dbReference type="EMBL" id="KAG2987252.1"/>
    </source>
</evidence>
<evidence type="ECO:0000313" key="3">
    <source>
        <dbReference type="EMBL" id="KAG2948062.1"/>
    </source>
</evidence>
<evidence type="ECO:0000313" key="6">
    <source>
        <dbReference type="EMBL" id="RAW25291.1"/>
    </source>
</evidence>
<dbReference type="EMBL" id="RCMI01000125">
    <property type="protein sequence ID" value="KAG2932236.1"/>
    <property type="molecule type" value="Genomic_DNA"/>
</dbReference>
<dbReference type="Proteomes" id="UP000736787">
    <property type="component" value="Unassembled WGS sequence"/>
</dbReference>
<protein>
    <submittedName>
        <fullName evidence="6">Uncharacterized protein</fullName>
    </submittedName>
</protein>
<evidence type="ECO:0000313" key="5">
    <source>
        <dbReference type="EMBL" id="KAG3208067.1"/>
    </source>
</evidence>
<dbReference type="EMBL" id="MJFZ01000770">
    <property type="protein sequence ID" value="RAW25291.1"/>
    <property type="molecule type" value="Genomic_DNA"/>
</dbReference>
<comment type="caution">
    <text evidence="6">The sequence shown here is derived from an EMBL/GenBank/DDBJ whole genome shotgun (WGS) entry which is preliminary data.</text>
</comment>
<dbReference type="VEuPathDB" id="FungiDB:PC110_g18292"/>